<dbReference type="Proteomes" id="UP001151760">
    <property type="component" value="Unassembled WGS sequence"/>
</dbReference>
<reference evidence="1" key="1">
    <citation type="journal article" date="2022" name="Int. J. Mol. Sci.">
        <title>Draft Genome of Tanacetum Coccineum: Genomic Comparison of Closely Related Tanacetum-Family Plants.</title>
        <authorList>
            <person name="Yamashiro T."/>
            <person name="Shiraishi A."/>
            <person name="Nakayama K."/>
            <person name="Satake H."/>
        </authorList>
    </citation>
    <scope>NUCLEOTIDE SEQUENCE</scope>
</reference>
<keyword evidence="2" id="KW-1185">Reference proteome</keyword>
<evidence type="ECO:0000313" key="1">
    <source>
        <dbReference type="EMBL" id="GJT03205.1"/>
    </source>
</evidence>
<organism evidence="1 2">
    <name type="scientific">Tanacetum coccineum</name>
    <dbReference type="NCBI Taxonomy" id="301880"/>
    <lineage>
        <taxon>Eukaryota</taxon>
        <taxon>Viridiplantae</taxon>
        <taxon>Streptophyta</taxon>
        <taxon>Embryophyta</taxon>
        <taxon>Tracheophyta</taxon>
        <taxon>Spermatophyta</taxon>
        <taxon>Magnoliopsida</taxon>
        <taxon>eudicotyledons</taxon>
        <taxon>Gunneridae</taxon>
        <taxon>Pentapetalae</taxon>
        <taxon>asterids</taxon>
        <taxon>campanulids</taxon>
        <taxon>Asterales</taxon>
        <taxon>Asteraceae</taxon>
        <taxon>Asteroideae</taxon>
        <taxon>Anthemideae</taxon>
        <taxon>Anthemidinae</taxon>
        <taxon>Tanacetum</taxon>
    </lineage>
</organism>
<sequence>MFKPPRALSDSCVASGSFFDNQIKANELGSGQFPVVFHSDMRNKELILLSLVISVSVDSIIRLVHETYYLLTLIGNKSIGSSHRLDRLALWGDEVLRGYRVCDKTAVKNDIMMTMHQLDHPLSGTPRTTRTGFWLGIFTVLLLDRLWEHIPIVGFMVVSYEADINIGSVPRL</sequence>
<evidence type="ECO:0000313" key="2">
    <source>
        <dbReference type="Proteomes" id="UP001151760"/>
    </source>
</evidence>
<protein>
    <submittedName>
        <fullName evidence="1">Uncharacterized protein</fullName>
    </submittedName>
</protein>
<accession>A0ABQ5AKK2</accession>
<dbReference type="EMBL" id="BQNB010012408">
    <property type="protein sequence ID" value="GJT03205.1"/>
    <property type="molecule type" value="Genomic_DNA"/>
</dbReference>
<name>A0ABQ5AKK2_9ASTR</name>
<comment type="caution">
    <text evidence="1">The sequence shown here is derived from an EMBL/GenBank/DDBJ whole genome shotgun (WGS) entry which is preliminary data.</text>
</comment>
<gene>
    <name evidence="1" type="ORF">Tco_0824374</name>
</gene>
<reference evidence="1" key="2">
    <citation type="submission" date="2022-01" db="EMBL/GenBank/DDBJ databases">
        <authorList>
            <person name="Yamashiro T."/>
            <person name="Shiraishi A."/>
            <person name="Satake H."/>
            <person name="Nakayama K."/>
        </authorList>
    </citation>
    <scope>NUCLEOTIDE SEQUENCE</scope>
</reference>
<proteinExistence type="predicted"/>